<dbReference type="Proteomes" id="UP000198426">
    <property type="component" value="Unassembled WGS sequence"/>
</dbReference>
<feature type="region of interest" description="Disordered" evidence="2">
    <location>
        <begin position="190"/>
        <end position="458"/>
    </location>
</feature>
<dbReference type="AlphaFoldDB" id="A0A239EPS4"/>
<evidence type="ECO:0000256" key="2">
    <source>
        <dbReference type="SAM" id="MobiDB-lite"/>
    </source>
</evidence>
<evidence type="ECO:0000313" key="4">
    <source>
        <dbReference type="EMBL" id="SNS46579.1"/>
    </source>
</evidence>
<feature type="compositionally biased region" description="Basic and acidic residues" evidence="2">
    <location>
        <begin position="681"/>
        <end position="690"/>
    </location>
</feature>
<feature type="region of interest" description="Disordered" evidence="2">
    <location>
        <begin position="672"/>
        <end position="692"/>
    </location>
</feature>
<proteinExistence type="predicted"/>
<keyword evidence="3" id="KW-1133">Transmembrane helix</keyword>
<keyword evidence="5" id="KW-1185">Reference proteome</keyword>
<organism evidence="4 5">
    <name type="scientific">Tropicimonas sediminicola</name>
    <dbReference type="NCBI Taxonomy" id="1031541"/>
    <lineage>
        <taxon>Bacteria</taxon>
        <taxon>Pseudomonadati</taxon>
        <taxon>Pseudomonadota</taxon>
        <taxon>Alphaproteobacteria</taxon>
        <taxon>Rhodobacterales</taxon>
        <taxon>Roseobacteraceae</taxon>
        <taxon>Tropicimonas</taxon>
    </lineage>
</organism>
<dbReference type="RefSeq" id="WP_089232022.1">
    <property type="nucleotide sequence ID" value="NZ_FZOY01000002.1"/>
</dbReference>
<reference evidence="4 5" key="1">
    <citation type="submission" date="2017-06" db="EMBL/GenBank/DDBJ databases">
        <authorList>
            <person name="Kim H.J."/>
            <person name="Triplett B.A."/>
        </authorList>
    </citation>
    <scope>NUCLEOTIDE SEQUENCE [LARGE SCALE GENOMIC DNA]</scope>
    <source>
        <strain evidence="4 5">DSM 29339</strain>
    </source>
</reference>
<accession>A0A239EPS4</accession>
<protein>
    <recommendedName>
        <fullName evidence="6">Type IV pilus biogenesis protein PilP</fullName>
    </recommendedName>
</protein>
<evidence type="ECO:0000256" key="3">
    <source>
        <dbReference type="SAM" id="Phobius"/>
    </source>
</evidence>
<feature type="region of interest" description="Disordered" evidence="2">
    <location>
        <begin position="492"/>
        <end position="553"/>
    </location>
</feature>
<gene>
    <name evidence="4" type="ORF">SAMN05421757_102265</name>
</gene>
<dbReference type="EMBL" id="FZOY01000002">
    <property type="protein sequence ID" value="SNS46579.1"/>
    <property type="molecule type" value="Genomic_DNA"/>
</dbReference>
<evidence type="ECO:0000313" key="5">
    <source>
        <dbReference type="Proteomes" id="UP000198426"/>
    </source>
</evidence>
<feature type="compositionally biased region" description="Acidic residues" evidence="2">
    <location>
        <begin position="544"/>
        <end position="553"/>
    </location>
</feature>
<feature type="compositionally biased region" description="Low complexity" evidence="2">
    <location>
        <begin position="380"/>
        <end position="430"/>
    </location>
</feature>
<name>A0A239EPS4_9RHOB</name>
<feature type="compositionally biased region" description="Acidic residues" evidence="2">
    <location>
        <begin position="219"/>
        <end position="236"/>
    </location>
</feature>
<evidence type="ECO:0008006" key="6">
    <source>
        <dbReference type="Google" id="ProtNLM"/>
    </source>
</evidence>
<dbReference type="OrthoDB" id="7870459at2"/>
<sequence>MTPTFALTLSPEGISLYQSDPSGASAHLLGNVSLEDPEFAARLADLRALGESAAGEEPFATALVLPNSQVLYKDLPDAPGTDPRARAAEALIGATPYELDELVYDCKVEGGRLWIAAVARETLEEAEDFASLHRFNPVSFNAEPSDEDFPDAAFFGATGQAAQWLPLGETPEPEHRHLTDAAAEDDMPVAEAEGPEEPAGAPILPDEPEHPAAAPEPETASEEEPAAEPEAAEDVAADAAVGDLFSEDTEAHPEEAEAEEAPFEEILDEDTPDDVAEPARAEAPDPVETAETVEDQPEDITAEEDIPAPMIEVEDADAPVAEAEAPADEAEPSAEAKVPADEAEPPAAATAPDDEGEDEDDDEDDDLAPPPTFASIRTQAAKPPLAAPPRGAKPAAGPKPARSDAPKTAAGIAASIAGSAAASRAPAKSPAAPPRSPAKARTGRDDLSVFGAQQPARKRKARLLVGVAIGAVVLLGLAGLWAQVLDGSDDTPSMQLADSTPAPLIEPETPDIAPEATDSAALQPGQPAEQETAALAAPAPDAAPETDEPQQPDLAEAEADIPAEPLVDDLSAAVTTETVGAPAEATTSPTVADTLALLTDTPAGSAPAEGAADDPLTTRAIYAATGIWQRAPEQGYLPQEDDLENLEIASIDPNRIDQDAFALPDLAALPETRPRLPVAPRHPDDERSFDENGLVVPTEEGVVSPGGVLIRSGRPFIVPPKRVAPLDAPADVATADADDPLAGFRPRGRPGDLVETTERATLGGRTLSELAEVRPLRRPVSEQQEAEQLDEVLRLAATDAATLEELADAEGEPDDTGAELSPEEAALAADLATATGRAVPASPVPRLRPANIAQIADRAQRVAEAEAQRLQEAADVAVMEAEAARVLETQQAALAQSQAQARAEAEAAAKARAEAEARAQAEAAARAKEAAEAAAAASAARATGPAVPNRNKAKPTGPINAAVAKQATVKNALALNKVSLIGVYGTSNQRRALVRLPSGKYLKVQVGDRLDGGRVAAIGTSELLYSKSGRNITLTMPKR</sequence>
<feature type="compositionally biased region" description="Acidic residues" evidence="2">
    <location>
        <begin position="291"/>
        <end position="317"/>
    </location>
</feature>
<evidence type="ECO:0000256" key="1">
    <source>
        <dbReference type="SAM" id="Coils"/>
    </source>
</evidence>
<keyword evidence="3" id="KW-0812">Transmembrane</keyword>
<feature type="coiled-coil region" evidence="1">
    <location>
        <begin position="853"/>
        <end position="934"/>
    </location>
</feature>
<feature type="transmembrane region" description="Helical" evidence="3">
    <location>
        <begin position="463"/>
        <end position="484"/>
    </location>
</feature>
<keyword evidence="1" id="KW-0175">Coiled coil</keyword>
<feature type="compositionally biased region" description="Acidic residues" evidence="2">
    <location>
        <begin position="352"/>
        <end position="367"/>
    </location>
</feature>
<feature type="compositionally biased region" description="Acidic residues" evidence="2">
    <location>
        <begin position="256"/>
        <end position="276"/>
    </location>
</feature>
<keyword evidence="3" id="KW-0472">Membrane</keyword>
<feature type="compositionally biased region" description="Low complexity" evidence="2">
    <location>
        <begin position="526"/>
        <end position="543"/>
    </location>
</feature>